<name>A0A5B9QNQ3_9BACT</name>
<dbReference type="AlphaFoldDB" id="A0A5B9QNQ3"/>
<dbReference type="PANTHER" id="PTHR35564">
    <property type="match status" value="1"/>
</dbReference>
<evidence type="ECO:0000313" key="1">
    <source>
        <dbReference type="EMBL" id="QEG40604.1"/>
    </source>
</evidence>
<dbReference type="NCBIfam" id="TIGR03347">
    <property type="entry name" value="VI_chp_1"/>
    <property type="match status" value="1"/>
</dbReference>
<dbReference type="Proteomes" id="UP000325286">
    <property type="component" value="Chromosome"/>
</dbReference>
<evidence type="ECO:0008006" key="3">
    <source>
        <dbReference type="Google" id="ProtNLM"/>
    </source>
</evidence>
<dbReference type="InterPro" id="IPR010732">
    <property type="entry name" value="T6SS_TssG-like"/>
</dbReference>
<accession>A0A5B9QNQ3</accession>
<dbReference type="OrthoDB" id="1523296at2"/>
<evidence type="ECO:0000313" key="2">
    <source>
        <dbReference type="Proteomes" id="UP000325286"/>
    </source>
</evidence>
<sequence length="406" mass="44658">MNGPYDVTATSFGGSQSLTLIPPGTDVIDALPAGSVARELFERPWKFDFFQAVMLLQDLAARSDSASAAPIAGFSLPREEAMRFSVPSNNVFPGAAIQAIQWDADQQRPNVCINFMGLTGPSGVLPRSYTEHVQRVELVPSHAERHALRDWLDNFNHRLASLFFQAWAKYRFPVSLCRPSREAATVKQPEHIVRVALASIAGIAIAEQPQPSLAADAPATLDAPVTSDAPEKLERDELLGLAGLLAQRPMNVCNLQSALQQSLEVPVRIKQFEGTWLPLDERTQTQLGNRNCRLGQDAVVGERLWSRQQKITIEVGPLPAEQFPQYLPPTDEHSGRGLQRLRHLVGICIGQTLEFDVQPVLRIDRPLSVQLTHDQTATRLGYDSWLGSPPEKSVAADAIFPGNARC</sequence>
<dbReference type="EMBL" id="CP042914">
    <property type="protein sequence ID" value="QEG40604.1"/>
    <property type="molecule type" value="Genomic_DNA"/>
</dbReference>
<dbReference type="KEGG" id="rul:UC8_26200"/>
<reference evidence="1 2" key="1">
    <citation type="submission" date="2019-08" db="EMBL/GenBank/DDBJ databases">
        <title>Deep-cultivation of Planctomycetes and their phenomic and genomic characterization uncovers novel biology.</title>
        <authorList>
            <person name="Wiegand S."/>
            <person name="Jogler M."/>
            <person name="Boedeker C."/>
            <person name="Pinto D."/>
            <person name="Vollmers J."/>
            <person name="Rivas-Marin E."/>
            <person name="Kohn T."/>
            <person name="Peeters S.H."/>
            <person name="Heuer A."/>
            <person name="Rast P."/>
            <person name="Oberbeckmann S."/>
            <person name="Bunk B."/>
            <person name="Jeske O."/>
            <person name="Meyerdierks A."/>
            <person name="Storesund J.E."/>
            <person name="Kallscheuer N."/>
            <person name="Luecker S."/>
            <person name="Lage O.M."/>
            <person name="Pohl T."/>
            <person name="Merkel B.J."/>
            <person name="Hornburger P."/>
            <person name="Mueller R.-W."/>
            <person name="Bruemmer F."/>
            <person name="Labrenz M."/>
            <person name="Spormann A.M."/>
            <person name="Op den Camp H."/>
            <person name="Overmann J."/>
            <person name="Amann R."/>
            <person name="Jetten M.S.M."/>
            <person name="Mascher T."/>
            <person name="Medema M.H."/>
            <person name="Devos D.P."/>
            <person name="Kaster A.-K."/>
            <person name="Ovreas L."/>
            <person name="Rohde M."/>
            <person name="Galperin M.Y."/>
            <person name="Jogler C."/>
        </authorList>
    </citation>
    <scope>NUCLEOTIDE SEQUENCE [LARGE SCALE GENOMIC DNA]</scope>
    <source>
        <strain evidence="1 2">UC8</strain>
    </source>
</reference>
<keyword evidence="2" id="KW-1185">Reference proteome</keyword>
<dbReference type="RefSeq" id="WP_068130769.1">
    <property type="nucleotide sequence ID" value="NZ_CP042914.1"/>
</dbReference>
<dbReference type="Pfam" id="PF06996">
    <property type="entry name" value="T6SS_TssG"/>
    <property type="match status" value="1"/>
</dbReference>
<organism evidence="1 2">
    <name type="scientific">Roseimaritima ulvae</name>
    <dbReference type="NCBI Taxonomy" id="980254"/>
    <lineage>
        <taxon>Bacteria</taxon>
        <taxon>Pseudomonadati</taxon>
        <taxon>Planctomycetota</taxon>
        <taxon>Planctomycetia</taxon>
        <taxon>Pirellulales</taxon>
        <taxon>Pirellulaceae</taxon>
        <taxon>Roseimaritima</taxon>
    </lineage>
</organism>
<gene>
    <name evidence="1" type="ORF">UC8_26200</name>
</gene>
<dbReference type="PANTHER" id="PTHR35564:SF4">
    <property type="entry name" value="CYTOPLASMIC PROTEIN"/>
    <property type="match status" value="1"/>
</dbReference>
<protein>
    <recommendedName>
        <fullName evidence="3">Type VI secretion system baseplate subunit TssG</fullName>
    </recommendedName>
</protein>
<proteinExistence type="predicted"/>